<evidence type="ECO:0000313" key="4">
    <source>
        <dbReference type="EMBL" id="MCA9301826.1"/>
    </source>
</evidence>
<gene>
    <name evidence="4" type="ORF">KDA10_00445</name>
</gene>
<keyword evidence="1" id="KW-0812">Transmembrane</keyword>
<sequence>MKFNKAQRLYVFWVVLFLLLSRETVLAQNIPYDVQLNDSITEYDFVLSKLHALVDTTNQKTFDEILANNNKFKVYPKYTKNDYDINSTYWVRLNIKFNTKSKRKWVLEFYDQTIDSISMYRPNSYGGFTKIKMGDQINFEERNIKHKNFLFLIENPKDSVYQYYFKINSANKADVRIVIRSLDRFVHYALNEYFAFGIFYGLILIISVYNFLLFFAIKEKKYILYTFYLLSVGIYAMCT</sequence>
<dbReference type="Gene3D" id="2.60.40.2380">
    <property type="match status" value="1"/>
</dbReference>
<accession>A0A955E0D1</accession>
<evidence type="ECO:0000259" key="2">
    <source>
        <dbReference type="Pfam" id="PF07695"/>
    </source>
</evidence>
<feature type="transmembrane region" description="Helical" evidence="1">
    <location>
        <begin position="222"/>
        <end position="238"/>
    </location>
</feature>
<keyword evidence="1" id="KW-1133">Transmembrane helix</keyword>
<protein>
    <submittedName>
        <fullName evidence="4">Receptor</fullName>
    </submittedName>
</protein>
<keyword evidence="4" id="KW-0675">Receptor</keyword>
<dbReference type="AlphaFoldDB" id="A0A955E0D1"/>
<dbReference type="Pfam" id="PF07696">
    <property type="entry name" value="7TMR-DISMED2"/>
    <property type="match status" value="1"/>
</dbReference>
<feature type="non-terminal residue" evidence="4">
    <location>
        <position position="239"/>
    </location>
</feature>
<dbReference type="InterPro" id="IPR011622">
    <property type="entry name" value="7TMR_DISM_rcpt_extracell_dom2"/>
</dbReference>
<keyword evidence="1" id="KW-0472">Membrane</keyword>
<dbReference type="InterPro" id="IPR011623">
    <property type="entry name" value="7TMR_DISM_rcpt_extracell_dom1"/>
</dbReference>
<evidence type="ECO:0000313" key="5">
    <source>
        <dbReference type="Proteomes" id="UP000714817"/>
    </source>
</evidence>
<dbReference type="EMBL" id="JAGQNY010000002">
    <property type="protein sequence ID" value="MCA9301826.1"/>
    <property type="molecule type" value="Genomic_DNA"/>
</dbReference>
<evidence type="ECO:0000256" key="1">
    <source>
        <dbReference type="SAM" id="Phobius"/>
    </source>
</evidence>
<feature type="transmembrane region" description="Helical" evidence="1">
    <location>
        <begin position="193"/>
        <end position="215"/>
    </location>
</feature>
<comment type="caution">
    <text evidence="4">The sequence shown here is derived from an EMBL/GenBank/DDBJ whole genome shotgun (WGS) entry which is preliminary data.</text>
</comment>
<feature type="domain" description="7TM-DISM receptor extracellular" evidence="3">
    <location>
        <begin position="50"/>
        <end position="179"/>
    </location>
</feature>
<evidence type="ECO:0000259" key="3">
    <source>
        <dbReference type="Pfam" id="PF07696"/>
    </source>
</evidence>
<reference evidence="4" key="2">
    <citation type="journal article" date="2021" name="Microbiome">
        <title>Successional dynamics and alternative stable states in a saline activated sludge microbial community over 9 years.</title>
        <authorList>
            <person name="Wang Y."/>
            <person name="Ye J."/>
            <person name="Ju F."/>
            <person name="Liu L."/>
            <person name="Boyd J.A."/>
            <person name="Deng Y."/>
            <person name="Parks D.H."/>
            <person name="Jiang X."/>
            <person name="Yin X."/>
            <person name="Woodcroft B.J."/>
            <person name="Tyson G.W."/>
            <person name="Hugenholtz P."/>
            <person name="Polz M.F."/>
            <person name="Zhang T."/>
        </authorList>
    </citation>
    <scope>NUCLEOTIDE SEQUENCE</scope>
    <source>
        <strain evidence="4">HKST-UBA80</strain>
    </source>
</reference>
<feature type="domain" description="7TM-DISM receptor extracellular" evidence="2">
    <location>
        <begin position="192"/>
        <end position="238"/>
    </location>
</feature>
<dbReference type="Pfam" id="PF07695">
    <property type="entry name" value="7TMR-DISM_7TM"/>
    <property type="match status" value="1"/>
</dbReference>
<name>A0A955E0D1_UNCKA</name>
<organism evidence="4 5">
    <name type="scientific">candidate division WWE3 bacterium</name>
    <dbReference type="NCBI Taxonomy" id="2053526"/>
    <lineage>
        <taxon>Bacteria</taxon>
        <taxon>Katanobacteria</taxon>
    </lineage>
</organism>
<reference evidence="4" key="1">
    <citation type="submission" date="2020-04" db="EMBL/GenBank/DDBJ databases">
        <authorList>
            <person name="Zhang T."/>
        </authorList>
    </citation>
    <scope>NUCLEOTIDE SEQUENCE</scope>
    <source>
        <strain evidence="4">HKST-UBA80</strain>
    </source>
</reference>
<dbReference type="Proteomes" id="UP000714817">
    <property type="component" value="Unassembled WGS sequence"/>
</dbReference>
<proteinExistence type="predicted"/>